<keyword evidence="1" id="KW-0418">Kinase</keyword>
<comment type="caution">
    <text evidence="1">The sequence shown here is derived from an EMBL/GenBank/DDBJ whole genome shotgun (WGS) entry which is preliminary data.</text>
</comment>
<dbReference type="SUPFAM" id="SSF56112">
    <property type="entry name" value="Protein kinase-like (PK-like)"/>
    <property type="match status" value="1"/>
</dbReference>
<proteinExistence type="predicted"/>
<dbReference type="EMBL" id="PKPP01009447">
    <property type="protein sequence ID" value="PWA48236.1"/>
    <property type="molecule type" value="Genomic_DNA"/>
</dbReference>
<evidence type="ECO:0000313" key="2">
    <source>
        <dbReference type="Proteomes" id="UP000245207"/>
    </source>
</evidence>
<dbReference type="OrthoDB" id="688481at2759"/>
<sequence>MKSARKLIKCYFNPPNDLRLPNSDLDLEHYFYKENIRLLWNSDTSTKALDDPISAYKSSPNCTASCMAWDQWKNKTPLEFIDPSITNSTPAVEIMRFINIGLLCVQKEVDARPSMATVVSLINNYSIALPLPQEPPFFVCKSSKGTSENRCSTESMVSVNTTPITQMHPR</sequence>
<dbReference type="InterPro" id="IPR011009">
    <property type="entry name" value="Kinase-like_dom_sf"/>
</dbReference>
<organism evidence="1 2">
    <name type="scientific">Artemisia annua</name>
    <name type="common">Sweet wormwood</name>
    <dbReference type="NCBI Taxonomy" id="35608"/>
    <lineage>
        <taxon>Eukaryota</taxon>
        <taxon>Viridiplantae</taxon>
        <taxon>Streptophyta</taxon>
        <taxon>Embryophyta</taxon>
        <taxon>Tracheophyta</taxon>
        <taxon>Spermatophyta</taxon>
        <taxon>Magnoliopsida</taxon>
        <taxon>eudicotyledons</taxon>
        <taxon>Gunneridae</taxon>
        <taxon>Pentapetalae</taxon>
        <taxon>asterids</taxon>
        <taxon>campanulids</taxon>
        <taxon>Asterales</taxon>
        <taxon>Asteraceae</taxon>
        <taxon>Asteroideae</taxon>
        <taxon>Anthemideae</taxon>
        <taxon>Artemisiinae</taxon>
        <taxon>Artemisia</taxon>
    </lineage>
</organism>
<keyword evidence="1" id="KW-0675">Receptor</keyword>
<name>A0A2U1LGX9_ARTAN</name>
<dbReference type="STRING" id="35608.A0A2U1LGX9"/>
<keyword evidence="1" id="KW-0808">Transferase</keyword>
<reference evidence="1 2" key="1">
    <citation type="journal article" date="2018" name="Mol. Plant">
        <title>The genome of Artemisia annua provides insight into the evolution of Asteraceae family and artemisinin biosynthesis.</title>
        <authorList>
            <person name="Shen Q."/>
            <person name="Zhang L."/>
            <person name="Liao Z."/>
            <person name="Wang S."/>
            <person name="Yan T."/>
            <person name="Shi P."/>
            <person name="Liu M."/>
            <person name="Fu X."/>
            <person name="Pan Q."/>
            <person name="Wang Y."/>
            <person name="Lv Z."/>
            <person name="Lu X."/>
            <person name="Zhang F."/>
            <person name="Jiang W."/>
            <person name="Ma Y."/>
            <person name="Chen M."/>
            <person name="Hao X."/>
            <person name="Li L."/>
            <person name="Tang Y."/>
            <person name="Lv G."/>
            <person name="Zhou Y."/>
            <person name="Sun X."/>
            <person name="Brodelius P.E."/>
            <person name="Rose J.K.C."/>
            <person name="Tang K."/>
        </authorList>
    </citation>
    <scope>NUCLEOTIDE SEQUENCE [LARGE SCALE GENOMIC DNA]</scope>
    <source>
        <strain evidence="2">cv. Huhao1</strain>
        <tissue evidence="1">Leaf</tissue>
    </source>
</reference>
<keyword evidence="2" id="KW-1185">Reference proteome</keyword>
<dbReference type="PANTHER" id="PTHR27006:SF606">
    <property type="entry name" value="INTERLEUKIN-1 RECEPTOR-ASSOCIATED KINASE 4"/>
    <property type="match status" value="1"/>
</dbReference>
<dbReference type="AlphaFoldDB" id="A0A2U1LGX9"/>
<dbReference type="PANTHER" id="PTHR27006">
    <property type="entry name" value="PROMASTIGOTE SURFACE ANTIGEN PROTEIN PSA"/>
    <property type="match status" value="1"/>
</dbReference>
<evidence type="ECO:0000313" key="1">
    <source>
        <dbReference type="EMBL" id="PWA48236.1"/>
    </source>
</evidence>
<dbReference type="GO" id="GO:0016301">
    <property type="term" value="F:kinase activity"/>
    <property type="evidence" value="ECO:0007669"/>
    <property type="project" value="UniProtKB-KW"/>
</dbReference>
<dbReference type="Proteomes" id="UP000245207">
    <property type="component" value="Unassembled WGS sequence"/>
</dbReference>
<gene>
    <name evidence="1" type="ORF">CTI12_AA482330</name>
</gene>
<dbReference type="Gene3D" id="1.10.510.10">
    <property type="entry name" value="Transferase(Phosphotransferase) domain 1"/>
    <property type="match status" value="1"/>
</dbReference>
<accession>A0A2U1LGX9</accession>
<protein>
    <submittedName>
        <fullName evidence="1">Cysteine-rich receptor-like protein kinase 10</fullName>
    </submittedName>
</protein>